<dbReference type="Proteomes" id="UP000308600">
    <property type="component" value="Unassembled WGS sequence"/>
</dbReference>
<proteinExistence type="predicted"/>
<dbReference type="EMBL" id="ML209215">
    <property type="protein sequence ID" value="TFK58739.1"/>
    <property type="molecule type" value="Genomic_DNA"/>
</dbReference>
<keyword evidence="2" id="KW-1185">Reference proteome</keyword>
<reference evidence="1 2" key="1">
    <citation type="journal article" date="2019" name="Nat. Ecol. Evol.">
        <title>Megaphylogeny resolves global patterns of mushroom evolution.</title>
        <authorList>
            <person name="Varga T."/>
            <person name="Krizsan K."/>
            <person name="Foldi C."/>
            <person name="Dima B."/>
            <person name="Sanchez-Garcia M."/>
            <person name="Sanchez-Ramirez S."/>
            <person name="Szollosi G.J."/>
            <person name="Szarkandi J.G."/>
            <person name="Papp V."/>
            <person name="Albert L."/>
            <person name="Andreopoulos W."/>
            <person name="Angelini C."/>
            <person name="Antonin V."/>
            <person name="Barry K.W."/>
            <person name="Bougher N.L."/>
            <person name="Buchanan P."/>
            <person name="Buyck B."/>
            <person name="Bense V."/>
            <person name="Catcheside P."/>
            <person name="Chovatia M."/>
            <person name="Cooper J."/>
            <person name="Damon W."/>
            <person name="Desjardin D."/>
            <person name="Finy P."/>
            <person name="Geml J."/>
            <person name="Haridas S."/>
            <person name="Hughes K."/>
            <person name="Justo A."/>
            <person name="Karasinski D."/>
            <person name="Kautmanova I."/>
            <person name="Kiss B."/>
            <person name="Kocsube S."/>
            <person name="Kotiranta H."/>
            <person name="LaButti K.M."/>
            <person name="Lechner B.E."/>
            <person name="Liimatainen K."/>
            <person name="Lipzen A."/>
            <person name="Lukacs Z."/>
            <person name="Mihaltcheva S."/>
            <person name="Morgado L.N."/>
            <person name="Niskanen T."/>
            <person name="Noordeloos M.E."/>
            <person name="Ohm R.A."/>
            <person name="Ortiz-Santana B."/>
            <person name="Ovrebo C."/>
            <person name="Racz N."/>
            <person name="Riley R."/>
            <person name="Savchenko A."/>
            <person name="Shiryaev A."/>
            <person name="Soop K."/>
            <person name="Spirin V."/>
            <person name="Szebenyi C."/>
            <person name="Tomsovsky M."/>
            <person name="Tulloss R.E."/>
            <person name="Uehling J."/>
            <person name="Grigoriev I.V."/>
            <person name="Vagvolgyi C."/>
            <person name="Papp T."/>
            <person name="Martin F.M."/>
            <person name="Miettinen O."/>
            <person name="Hibbett D.S."/>
            <person name="Nagy L.G."/>
        </authorList>
    </citation>
    <scope>NUCLEOTIDE SEQUENCE [LARGE SCALE GENOMIC DNA]</scope>
    <source>
        <strain evidence="1 2">NL-1719</strain>
    </source>
</reference>
<evidence type="ECO:0000313" key="2">
    <source>
        <dbReference type="Proteomes" id="UP000308600"/>
    </source>
</evidence>
<evidence type="ECO:0000313" key="1">
    <source>
        <dbReference type="EMBL" id="TFK58739.1"/>
    </source>
</evidence>
<organism evidence="1 2">
    <name type="scientific">Pluteus cervinus</name>
    <dbReference type="NCBI Taxonomy" id="181527"/>
    <lineage>
        <taxon>Eukaryota</taxon>
        <taxon>Fungi</taxon>
        <taxon>Dikarya</taxon>
        <taxon>Basidiomycota</taxon>
        <taxon>Agaricomycotina</taxon>
        <taxon>Agaricomycetes</taxon>
        <taxon>Agaricomycetidae</taxon>
        <taxon>Agaricales</taxon>
        <taxon>Pluteineae</taxon>
        <taxon>Pluteaceae</taxon>
        <taxon>Pluteus</taxon>
    </lineage>
</organism>
<protein>
    <submittedName>
        <fullName evidence="1">Uncharacterized protein</fullName>
    </submittedName>
</protein>
<sequence>MTEIEVDGLVDNDNLFTRHTKPFKPARVAEVLRLVKIGNDLTDEERVQVIGLVTEFADVFALSVSEVRNVEGAVHKLLIPEGSTFSKRVRQKPVTPPQREYLHQKVSKMLAADIIEQCRPEDVKCVSLTTLAQKAH</sequence>
<accession>A0ACD3A018</accession>
<feature type="non-terminal residue" evidence="1">
    <location>
        <position position="136"/>
    </location>
</feature>
<name>A0ACD3A018_9AGAR</name>
<gene>
    <name evidence="1" type="ORF">BDN72DRAFT_781679</name>
</gene>